<keyword evidence="2" id="KW-0285">Flavoprotein</keyword>
<dbReference type="InterPro" id="IPR002563">
    <property type="entry name" value="Flavin_Rdtase-like_dom"/>
</dbReference>
<name>A0A7C5XM56_9CREN</name>
<dbReference type="AlphaFoldDB" id="A0A7C5XM56"/>
<dbReference type="Gene3D" id="2.30.110.10">
    <property type="entry name" value="Electron Transport, Fmn-binding Protein, Chain A"/>
    <property type="match status" value="1"/>
</dbReference>
<evidence type="ECO:0000256" key="3">
    <source>
        <dbReference type="ARBA" id="ARBA00038054"/>
    </source>
</evidence>
<dbReference type="EMBL" id="DRZI01000133">
    <property type="protein sequence ID" value="HHP81647.1"/>
    <property type="molecule type" value="Genomic_DNA"/>
</dbReference>
<dbReference type="Pfam" id="PF01613">
    <property type="entry name" value="Flavin_Reduct"/>
    <property type="match status" value="1"/>
</dbReference>
<dbReference type="PANTHER" id="PTHR43567:SF1">
    <property type="entry name" value="FLAVOREDOXIN"/>
    <property type="match status" value="1"/>
</dbReference>
<protein>
    <submittedName>
        <fullName evidence="5">Flavin reductase family protein</fullName>
    </submittedName>
</protein>
<dbReference type="InterPro" id="IPR052174">
    <property type="entry name" value="Flavoredoxin"/>
</dbReference>
<comment type="caution">
    <text evidence="5">The sequence shown here is derived from an EMBL/GenBank/DDBJ whole genome shotgun (WGS) entry which is preliminary data.</text>
</comment>
<evidence type="ECO:0000256" key="1">
    <source>
        <dbReference type="ARBA" id="ARBA00001917"/>
    </source>
</evidence>
<gene>
    <name evidence="5" type="ORF">ENM84_03180</name>
</gene>
<dbReference type="SUPFAM" id="SSF50475">
    <property type="entry name" value="FMN-binding split barrel"/>
    <property type="match status" value="1"/>
</dbReference>
<comment type="similarity">
    <text evidence="3">Belongs to the flavoredoxin family.</text>
</comment>
<organism evidence="5">
    <name type="scientific">Ignisphaera aggregans</name>
    <dbReference type="NCBI Taxonomy" id="334771"/>
    <lineage>
        <taxon>Archaea</taxon>
        <taxon>Thermoproteota</taxon>
        <taxon>Thermoprotei</taxon>
        <taxon>Desulfurococcales</taxon>
        <taxon>Desulfurococcaceae</taxon>
        <taxon>Ignisphaera</taxon>
    </lineage>
</organism>
<dbReference type="PANTHER" id="PTHR43567">
    <property type="entry name" value="FLAVOREDOXIN-RELATED-RELATED"/>
    <property type="match status" value="1"/>
</dbReference>
<sequence length="168" mass="18431">MKSIDVFKALDLVPHTLIIVTAGDPDNPSRRGGLTAAWGTRVSWDPPLYAVSIAPSRYTYQLIKEFNAFAVHTVSKKLEDAAMNIFGSLSGRDVDKFKLLGIEPVKARRIKAPIIPIAPIILECKVVSEYIAGDHVIFIGEVVEAYQGSEDMPLAFLEGKAVYIEKTS</sequence>
<proteinExistence type="inferred from homology"/>
<evidence type="ECO:0000313" key="5">
    <source>
        <dbReference type="EMBL" id="HHP81647.1"/>
    </source>
</evidence>
<comment type="cofactor">
    <cofactor evidence="1">
        <name>FMN</name>
        <dbReference type="ChEBI" id="CHEBI:58210"/>
    </cofactor>
</comment>
<evidence type="ECO:0000256" key="2">
    <source>
        <dbReference type="ARBA" id="ARBA00022630"/>
    </source>
</evidence>
<dbReference type="GO" id="GO:0010181">
    <property type="term" value="F:FMN binding"/>
    <property type="evidence" value="ECO:0007669"/>
    <property type="project" value="InterPro"/>
</dbReference>
<reference evidence="5" key="1">
    <citation type="journal article" date="2020" name="mSystems">
        <title>Genome- and Community-Level Interaction Insights into Carbon Utilization and Element Cycling Functions of Hydrothermarchaeota in Hydrothermal Sediment.</title>
        <authorList>
            <person name="Zhou Z."/>
            <person name="Liu Y."/>
            <person name="Xu W."/>
            <person name="Pan J."/>
            <person name="Luo Z.H."/>
            <person name="Li M."/>
        </authorList>
    </citation>
    <scope>NUCLEOTIDE SEQUENCE [LARGE SCALE GENOMIC DNA]</scope>
    <source>
        <strain evidence="5">SpSt-1121</strain>
    </source>
</reference>
<feature type="domain" description="Flavin reductase like" evidence="4">
    <location>
        <begin position="10"/>
        <end position="163"/>
    </location>
</feature>
<evidence type="ECO:0000259" key="4">
    <source>
        <dbReference type="SMART" id="SM00903"/>
    </source>
</evidence>
<dbReference type="InterPro" id="IPR012349">
    <property type="entry name" value="Split_barrel_FMN-bd"/>
</dbReference>
<accession>A0A7C5XM56</accession>
<dbReference type="SMART" id="SM00903">
    <property type="entry name" value="Flavin_Reduct"/>
    <property type="match status" value="1"/>
</dbReference>